<evidence type="ECO:0000256" key="1">
    <source>
        <dbReference type="ARBA" id="ARBA00004323"/>
    </source>
</evidence>
<keyword evidence="5" id="KW-0963">Cytoplasm</keyword>
<evidence type="ECO:0000256" key="11">
    <source>
        <dbReference type="ARBA" id="ARBA00022989"/>
    </source>
</evidence>
<feature type="transmembrane region" description="Helical" evidence="20">
    <location>
        <begin position="7"/>
        <end position="25"/>
    </location>
</feature>
<evidence type="ECO:0000256" key="22">
    <source>
        <dbReference type="SAM" id="MobiDB-lite"/>
    </source>
</evidence>
<dbReference type="GO" id="GO:0006487">
    <property type="term" value="P:protein N-linked glycosylation"/>
    <property type="evidence" value="ECO:0007669"/>
    <property type="project" value="TreeGrafter"/>
</dbReference>
<dbReference type="VEuPathDB" id="VectorBase:LLONM1_004681"/>
<keyword evidence="8 20" id="KW-0812">Transmembrane</keyword>
<dbReference type="PANTHER" id="PTHR10468:SF0">
    <property type="entry name" value="ALPHA-1,3-MANNOSYL-GLYCOPROTEIN 2-BETA-N-ACETYLGLUCOSAMINYLTRANSFERASE"/>
    <property type="match status" value="1"/>
</dbReference>
<dbReference type="Pfam" id="PF03071">
    <property type="entry name" value="GNT-I"/>
    <property type="match status" value="1"/>
</dbReference>
<dbReference type="GO" id="GO:0048471">
    <property type="term" value="C:perinuclear region of cytoplasm"/>
    <property type="evidence" value="ECO:0007669"/>
    <property type="project" value="UniProtKB-SubCell"/>
</dbReference>
<evidence type="ECO:0000256" key="18">
    <source>
        <dbReference type="ARBA" id="ARBA00041712"/>
    </source>
</evidence>
<proteinExistence type="inferred from homology"/>
<comment type="cofactor">
    <cofactor evidence="20">
        <name>Mn(2+)</name>
        <dbReference type="ChEBI" id="CHEBI:29035"/>
    </cofactor>
    <text evidence="20">The cofactor is mostly bound to the substrate.</text>
</comment>
<evidence type="ECO:0000256" key="6">
    <source>
        <dbReference type="ARBA" id="ARBA00022676"/>
    </source>
</evidence>
<keyword evidence="7 23" id="KW-0808">Transferase</keyword>
<evidence type="ECO:0000256" key="4">
    <source>
        <dbReference type="ARBA" id="ARBA00006492"/>
    </source>
</evidence>
<dbReference type="GO" id="GO:0000139">
    <property type="term" value="C:Golgi membrane"/>
    <property type="evidence" value="ECO:0007669"/>
    <property type="project" value="UniProtKB-SubCell"/>
</dbReference>
<dbReference type="InterPro" id="IPR029044">
    <property type="entry name" value="Nucleotide-diphossugar_trans"/>
</dbReference>
<dbReference type="InterPro" id="IPR052261">
    <property type="entry name" value="Glycosyltransferase_13"/>
</dbReference>
<name>A0A7G3AQE2_LUTLO</name>
<comment type="similarity">
    <text evidence="4 20">Belongs to the glycosyltransferase 13 family.</text>
</comment>
<dbReference type="Gene3D" id="3.90.550.10">
    <property type="entry name" value="Spore Coat Polysaccharide Biosynthesis Protein SpsA, Chain A"/>
    <property type="match status" value="1"/>
</dbReference>
<evidence type="ECO:0000256" key="5">
    <source>
        <dbReference type="ARBA" id="ARBA00022490"/>
    </source>
</evidence>
<evidence type="ECO:0000256" key="10">
    <source>
        <dbReference type="ARBA" id="ARBA00022968"/>
    </source>
</evidence>
<dbReference type="EMBL" id="GITU01005992">
    <property type="protein sequence ID" value="MBC1174695.1"/>
    <property type="molecule type" value="Transcribed_RNA"/>
</dbReference>
<evidence type="ECO:0000256" key="14">
    <source>
        <dbReference type="ARBA" id="ARBA00023157"/>
    </source>
</evidence>
<comment type="subcellular location">
    <subcellularLocation>
        <location evidence="2">Cytoplasm</location>
        <location evidence="2">Perinuclear region</location>
    </subcellularLocation>
    <subcellularLocation>
        <location evidence="1 20">Golgi apparatus membrane</location>
        <topology evidence="1 20">Single-pass type II membrane protein</topology>
    </subcellularLocation>
</comment>
<evidence type="ECO:0000256" key="9">
    <source>
        <dbReference type="ARBA" id="ARBA00022723"/>
    </source>
</evidence>
<dbReference type="GO" id="GO:0030145">
    <property type="term" value="F:manganese ion binding"/>
    <property type="evidence" value="ECO:0007669"/>
    <property type="project" value="UniProtKB-UniRule"/>
</dbReference>
<keyword evidence="15 20" id="KW-0464">Manganese</keyword>
<comment type="pathway">
    <text evidence="3 20">Protein modification; protein glycosylation.</text>
</comment>
<keyword evidence="9 20" id="KW-0479">Metal-binding</keyword>
<keyword evidence="21" id="KW-0175">Coiled coil</keyword>
<evidence type="ECO:0000256" key="21">
    <source>
        <dbReference type="SAM" id="Coils"/>
    </source>
</evidence>
<protein>
    <recommendedName>
        <fullName evidence="17 20">Alpha-1,3-mannosyl-glycoprotein 2-beta-N-acetylglucosaminyltransferase</fullName>
        <shortName evidence="20">GNT-I</shortName>
        <shortName evidence="20">GlcNAc-T I</shortName>
        <ecNumber evidence="17 20">2.4.1.101</ecNumber>
    </recommendedName>
    <alternativeName>
        <fullName evidence="18 20">N-glycosyl-oligosaccharide-glycoprotein N-acetylglucosaminyltransferase I</fullName>
    </alternativeName>
</protein>
<evidence type="ECO:0000256" key="16">
    <source>
        <dbReference type="ARBA" id="ARBA00037706"/>
    </source>
</evidence>
<dbReference type="SUPFAM" id="SSF53448">
    <property type="entry name" value="Nucleotide-diphospho-sugar transferases"/>
    <property type="match status" value="1"/>
</dbReference>
<keyword evidence="11 20" id="KW-1133">Transmembrane helix</keyword>
<dbReference type="FunFam" id="3.10.180.20:FF:000001">
    <property type="entry name" value="alpha-1,3-mannosyl-glycoprotein 2-beta-N-acetylglucosaminyltransferase"/>
    <property type="match status" value="1"/>
</dbReference>
<evidence type="ECO:0000256" key="8">
    <source>
        <dbReference type="ARBA" id="ARBA00022692"/>
    </source>
</evidence>
<dbReference type="PANTHER" id="PTHR10468">
    <property type="entry name" value="PROTEIN O-LINKED-MANNOSE BETA-1,2-N-ACETYLGLUCOSAMINYLTRANSFERASE 1/ALPHA-1,3-MANNOSYL-GLYCOPROTEIN 2-BETA-N-ACETYLGLUCOSAMINYLTRANSFERASE"/>
    <property type="match status" value="1"/>
</dbReference>
<accession>A0A7G3AQE2</accession>
<comment type="catalytic activity">
    <reaction evidence="19 20">
        <text>N(4)-(alpha-D-Man-(1-&gt;3)-[alpha-D-Man-(1-&gt;3)-[alpha-D-Man-(1-&gt;6)]-alpha-D-Man-(1-&gt;6)]-beta-D-Man-(1-&gt;4)-beta-D-GlcNAc-(1-&gt;4)-beta-D-GlcNAc)-L-asparaginyl-[protein] (N-glucan mannose isomer 5A1,2) + UDP-N-acetyl-alpha-D-glucosamine = N(4)-{beta-D-GlcNAc-(1-&gt;2)-alpha-D-Man-(1-&gt;3)-[alpha-D-Man-(1-&gt;3)-[alpha-D-Man-(1-&gt;6)]-alpha-D-Man-(1-&gt;6)]-beta-D-Man-(1-&gt;4)-beta-D-GlcNAc-(1-&gt;4)-beta-D-GlcNAc}-L-asparaginyl-[protein] + UDP + H(+)</text>
        <dbReference type="Rhea" id="RHEA:11456"/>
        <dbReference type="Rhea" id="RHEA-COMP:14367"/>
        <dbReference type="Rhea" id="RHEA-COMP:14368"/>
        <dbReference type="ChEBI" id="CHEBI:15378"/>
        <dbReference type="ChEBI" id="CHEBI:57705"/>
        <dbReference type="ChEBI" id="CHEBI:58223"/>
        <dbReference type="ChEBI" id="CHEBI:59087"/>
        <dbReference type="ChEBI" id="CHEBI:60625"/>
        <dbReference type="EC" id="2.4.1.101"/>
    </reaction>
</comment>
<dbReference type="CDD" id="cd02514">
    <property type="entry name" value="GT13_GLCNAC-TI"/>
    <property type="match status" value="1"/>
</dbReference>
<dbReference type="UniPathway" id="UPA00378"/>
<evidence type="ECO:0000256" key="20">
    <source>
        <dbReference type="RuleBase" id="RU368119"/>
    </source>
</evidence>
<keyword evidence="13 20" id="KW-0472">Membrane</keyword>
<evidence type="ECO:0000256" key="2">
    <source>
        <dbReference type="ARBA" id="ARBA00004556"/>
    </source>
</evidence>
<evidence type="ECO:0000256" key="12">
    <source>
        <dbReference type="ARBA" id="ARBA00023034"/>
    </source>
</evidence>
<organism evidence="23">
    <name type="scientific">Lutzomyia longipalpis</name>
    <name type="common">Sand fly</name>
    <dbReference type="NCBI Taxonomy" id="7200"/>
    <lineage>
        <taxon>Eukaryota</taxon>
        <taxon>Metazoa</taxon>
        <taxon>Ecdysozoa</taxon>
        <taxon>Arthropoda</taxon>
        <taxon>Hexapoda</taxon>
        <taxon>Insecta</taxon>
        <taxon>Pterygota</taxon>
        <taxon>Neoptera</taxon>
        <taxon>Endopterygota</taxon>
        <taxon>Diptera</taxon>
        <taxon>Nematocera</taxon>
        <taxon>Psychodoidea</taxon>
        <taxon>Psychodidae</taxon>
        <taxon>Lutzomyia</taxon>
        <taxon>Lutzomyia</taxon>
    </lineage>
</organism>
<evidence type="ECO:0000256" key="7">
    <source>
        <dbReference type="ARBA" id="ARBA00022679"/>
    </source>
</evidence>
<comment type="function">
    <text evidence="16 20">Initiates complex N-linked carbohydrate formation. Essential for the conversion of high-mannose to hybrid and complex N-glycans.</text>
</comment>
<reference evidence="23" key="1">
    <citation type="journal article" date="2020" name="BMC">
        <title>Leishmania infection induces a limited differential gene expression in the sand fly midgut.</title>
        <authorList>
            <person name="Coutinho-Abreu I.V."/>
            <person name="Serafim T.D."/>
            <person name="Meneses C."/>
            <person name="Kamhawi S."/>
            <person name="Oliveira F."/>
            <person name="Valenzuela J.G."/>
        </authorList>
    </citation>
    <scope>NUCLEOTIDE SEQUENCE</scope>
    <source>
        <strain evidence="23">Jacobina</strain>
        <tissue evidence="23">Midgut</tissue>
    </source>
</reference>
<dbReference type="AlphaFoldDB" id="A0A7G3AQE2"/>
<evidence type="ECO:0000256" key="17">
    <source>
        <dbReference type="ARBA" id="ARBA00038949"/>
    </source>
</evidence>
<evidence type="ECO:0000256" key="13">
    <source>
        <dbReference type="ARBA" id="ARBA00023136"/>
    </source>
</evidence>
<feature type="region of interest" description="Disordered" evidence="22">
    <location>
        <begin position="83"/>
        <end position="104"/>
    </location>
</feature>
<dbReference type="Gene3D" id="3.10.180.20">
    <property type="entry name" value="N-Acetylglucosaminyltransferase I, Domain 2"/>
    <property type="match status" value="1"/>
</dbReference>
<dbReference type="EC" id="2.4.1.101" evidence="17 20"/>
<dbReference type="InterPro" id="IPR004139">
    <property type="entry name" value="Glyco_trans_13"/>
</dbReference>
<keyword evidence="10 20" id="KW-0735">Signal-anchor</keyword>
<feature type="coiled-coil region" evidence="21">
    <location>
        <begin position="50"/>
        <end position="81"/>
    </location>
</feature>
<sequence>MRLVHQFLIVTFVSVWVIVTYIVFWRPETAPGYAHTREEDSQYSEFLEKIIFLEKEVERRNQEYQRLLVKLLVLLEQHSNQLQANQSPEAAGGGTSTTPTDGVREIPLVDDSPPFSGPVIPVIVFACNRISISNCLDNLIQYRPNKKQFPIIVSQDCDDEPTRNVIQSYKQQVSLISQPDQSDIVVPPKDKKFKGYYKIARHYGWALNTVFSRGYDYVIIVEDDLNVAPDFYEYFLATYPLLKNDSSLWCVSAWNDNGKVGLIDEAAASLLYRTDFFPGLGWMLTKELWGELSVKWPKAFWDDWIRHPEQRKERSCIRPEISRTRTFGKIGVSNGLFFEKHLKYIKLSEKFVPFTKMNMTYLLKTNYDATFLKHVYELPVVTYEELRRGMVSTKDPIRIQYNTKDQYKKTTKMLGLMDDFKSGVPRTGYHGIVSFFYNNQRVYLAPNRNWKGYDLSWS</sequence>
<dbReference type="GO" id="GO:0003827">
    <property type="term" value="F:alpha-1,3-mannosylglycoprotein 2-beta-N-acetylglucosaminyltransferase activity"/>
    <property type="evidence" value="ECO:0007669"/>
    <property type="project" value="UniProtKB-UniRule"/>
</dbReference>
<evidence type="ECO:0000256" key="19">
    <source>
        <dbReference type="ARBA" id="ARBA00049421"/>
    </source>
</evidence>
<evidence type="ECO:0000256" key="3">
    <source>
        <dbReference type="ARBA" id="ARBA00004922"/>
    </source>
</evidence>
<evidence type="ECO:0000313" key="23">
    <source>
        <dbReference type="EMBL" id="MBC1174695.1"/>
    </source>
</evidence>
<evidence type="ECO:0000256" key="15">
    <source>
        <dbReference type="ARBA" id="ARBA00023211"/>
    </source>
</evidence>
<keyword evidence="6 20" id="KW-0328">Glycosyltransferase</keyword>
<dbReference type="FunFam" id="3.90.550.10:FF:000055">
    <property type="entry name" value="Alpha-1,3-mannosyl-glycoprotein 2-beta-N-acetylglucosaminyltransferase"/>
    <property type="match status" value="1"/>
</dbReference>
<keyword evidence="12 20" id="KW-0333">Golgi apparatus</keyword>
<keyword evidence="14" id="KW-1015">Disulfide bond</keyword>